<dbReference type="RefSeq" id="WP_188127847.1">
    <property type="nucleotide sequence ID" value="NZ_BAAADP010000005.1"/>
</dbReference>
<dbReference type="SUPFAM" id="SSF51735">
    <property type="entry name" value="NAD(P)-binding Rossmann-fold domains"/>
    <property type="match status" value="1"/>
</dbReference>
<evidence type="ECO:0000256" key="1">
    <source>
        <dbReference type="ARBA" id="ARBA00007637"/>
    </source>
</evidence>
<dbReference type="Gene3D" id="3.40.50.720">
    <property type="entry name" value="NAD(P)-binding Rossmann-like Domain"/>
    <property type="match status" value="1"/>
</dbReference>
<evidence type="ECO:0000259" key="2">
    <source>
        <dbReference type="SMART" id="SM00822"/>
    </source>
</evidence>
<dbReference type="InterPro" id="IPR057326">
    <property type="entry name" value="KR_dom"/>
</dbReference>
<comment type="similarity">
    <text evidence="1">Belongs to the NAD(P)-dependent epimerase/dehydratase family.</text>
</comment>
<keyword evidence="4" id="KW-1185">Reference proteome</keyword>
<dbReference type="InterPro" id="IPR036291">
    <property type="entry name" value="NAD(P)-bd_dom_sf"/>
</dbReference>
<dbReference type="SMART" id="SM00822">
    <property type="entry name" value="PKS_KR"/>
    <property type="match status" value="1"/>
</dbReference>
<dbReference type="Proteomes" id="UP000323537">
    <property type="component" value="Unassembled WGS sequence"/>
</dbReference>
<dbReference type="PANTHER" id="PTHR43000">
    <property type="entry name" value="DTDP-D-GLUCOSE 4,6-DEHYDRATASE-RELATED"/>
    <property type="match status" value="1"/>
</dbReference>
<evidence type="ECO:0000313" key="4">
    <source>
        <dbReference type="Proteomes" id="UP000323537"/>
    </source>
</evidence>
<sequence length="326" mass="34903">MTTFDTGAGTETVLVTGGTGFIGSHLARRLVDDGHEVVAFDAAPDATLLERLGVAGTVEIRRGDVTDLAALARTVREQGVTRVVHLAALLSEDVRTDELAATRVNALGANHVLEAARLLPDRIDRVVVASSETVYGPGSAYDGPVPEDALLSPDSPYAAAKRHAECLSRRYREDHGVPAVALRPTGVFGPFRRSFTAFSDLFERPAVCEPVRVEGGGTAVSWLSVRDAADAFRRAALAPASDLERGVYNVRGEVATVAEAAETVRGVIPDAEVAVTDDADHDWSAQRLALERTRSDLGYEVEYGLEELTREYVDAVRRDAGLDPVD</sequence>
<gene>
    <name evidence="3" type="ORF">SAMN04488066_10266</name>
</gene>
<dbReference type="InterPro" id="IPR001509">
    <property type="entry name" value="Epimerase_deHydtase"/>
</dbReference>
<dbReference type="AlphaFoldDB" id="A0A1I2ZG69"/>
<evidence type="ECO:0000313" key="3">
    <source>
        <dbReference type="EMBL" id="SFH36828.1"/>
    </source>
</evidence>
<feature type="domain" description="Ketoreductase" evidence="2">
    <location>
        <begin position="11"/>
        <end position="191"/>
    </location>
</feature>
<dbReference type="Pfam" id="PF01370">
    <property type="entry name" value="Epimerase"/>
    <property type="match status" value="1"/>
</dbReference>
<organism evidence="3 4">
    <name type="scientific">Halorubrum aquaticum</name>
    <dbReference type="NCBI Taxonomy" id="387340"/>
    <lineage>
        <taxon>Archaea</taxon>
        <taxon>Methanobacteriati</taxon>
        <taxon>Methanobacteriota</taxon>
        <taxon>Stenosarchaea group</taxon>
        <taxon>Halobacteria</taxon>
        <taxon>Halobacteriales</taxon>
        <taxon>Haloferacaceae</taxon>
        <taxon>Halorubrum</taxon>
    </lineage>
</organism>
<name>A0A1I2ZG69_9EURY</name>
<reference evidence="3 4" key="1">
    <citation type="submission" date="2016-10" db="EMBL/GenBank/DDBJ databases">
        <authorList>
            <person name="Varghese N."/>
            <person name="Submissions S."/>
        </authorList>
    </citation>
    <scope>NUCLEOTIDE SEQUENCE [LARGE SCALE GENOMIC DNA]</scope>
    <source>
        <strain evidence="3 4">CGMCC 1.6377</strain>
    </source>
</reference>
<protein>
    <submittedName>
        <fullName evidence="3">Nucleoside-diphosphate-sugar epimerase</fullName>
    </submittedName>
</protein>
<proteinExistence type="inferred from homology"/>
<accession>A0A1I2ZG69</accession>
<dbReference type="EMBL" id="FOPZ01000002">
    <property type="protein sequence ID" value="SFH36828.1"/>
    <property type="molecule type" value="Genomic_DNA"/>
</dbReference>
<dbReference type="OrthoDB" id="4907at2157"/>